<dbReference type="AlphaFoldDB" id="D8SSL6"/>
<feature type="region of interest" description="Disordered" evidence="1">
    <location>
        <begin position="69"/>
        <end position="100"/>
    </location>
</feature>
<dbReference type="EMBL" id="GL377638">
    <property type="protein sequence ID" value="EFJ12597.1"/>
    <property type="molecule type" value="Genomic_DNA"/>
</dbReference>
<dbReference type="PANTHER" id="PTHR23024">
    <property type="entry name" value="ARYLACETAMIDE DEACETYLASE"/>
    <property type="match status" value="1"/>
</dbReference>
<dbReference type="Gene3D" id="3.40.50.1820">
    <property type="entry name" value="alpha/beta hydrolase"/>
    <property type="match status" value="1"/>
</dbReference>
<dbReference type="OrthoDB" id="408631at2759"/>
<dbReference type="GO" id="GO:0016787">
    <property type="term" value="F:hydrolase activity"/>
    <property type="evidence" value="ECO:0007669"/>
    <property type="project" value="InterPro"/>
</dbReference>
<proteinExistence type="predicted"/>
<dbReference type="OMA" id="SMCILAW"/>
<evidence type="ECO:0000256" key="1">
    <source>
        <dbReference type="SAM" id="MobiDB-lite"/>
    </source>
</evidence>
<evidence type="ECO:0000313" key="3">
    <source>
        <dbReference type="EMBL" id="EFJ12597.1"/>
    </source>
</evidence>
<feature type="compositionally biased region" description="Polar residues" evidence="1">
    <location>
        <begin position="10"/>
        <end position="19"/>
    </location>
</feature>
<accession>D8SSL6</accession>
<protein>
    <recommendedName>
        <fullName evidence="2">Alpha/beta hydrolase fold-3 domain-containing protein</fullName>
    </recommendedName>
</protein>
<dbReference type="KEGG" id="smo:SELMODRAFT_123940"/>
<dbReference type="Proteomes" id="UP000001514">
    <property type="component" value="Unassembled WGS sequence"/>
</dbReference>
<dbReference type="FunCoup" id="D8SSL6">
    <property type="interactions" value="998"/>
</dbReference>
<organism evidence="4">
    <name type="scientific">Selaginella moellendorffii</name>
    <name type="common">Spikemoss</name>
    <dbReference type="NCBI Taxonomy" id="88036"/>
    <lineage>
        <taxon>Eukaryota</taxon>
        <taxon>Viridiplantae</taxon>
        <taxon>Streptophyta</taxon>
        <taxon>Embryophyta</taxon>
        <taxon>Tracheophyta</taxon>
        <taxon>Lycopodiopsida</taxon>
        <taxon>Selaginellales</taxon>
        <taxon>Selaginellaceae</taxon>
        <taxon>Selaginella</taxon>
    </lineage>
</organism>
<evidence type="ECO:0000259" key="2">
    <source>
        <dbReference type="Pfam" id="PF07859"/>
    </source>
</evidence>
<dbReference type="STRING" id="88036.D8SSL6"/>
<dbReference type="InterPro" id="IPR013094">
    <property type="entry name" value="AB_hydrolase_3"/>
</dbReference>
<sequence>MRDGRAVSNRAAQGSNTRVPPNASFVDGVATKDCIIDPATGVAIRIFLPHHCLGVSDAAGSKGFGWLPRDHTAPGDEESLRSSLELSDGSSVGSSNGNSDNEKLLALEEALKFSGGYFPASKQEHVKLPVIVQFHGGAFVSGSKDSSSNDVFCRRIAKACKCIVIAVGYRLAPDNKFPAPRDDGIFTLKWLAKQGNLAAFPATAVSHGIIESFGQMPADPWISAHVDYSRCALMGIGAGGTIAEQVSQACVSLKLELEPLKVVSQVLIYPLLGGSTPLPSEISLADAYFLDREMLALAWSWFLPEEHLAVASSIDPRSSSRSSILSKMPSTLVISAELDMLRDRAAAYVQALKMVSVDASFLTYRNAVHGFATIDCFLDTKLAQACVEDIAIWFAKHVKCDYWG</sequence>
<dbReference type="Pfam" id="PF07859">
    <property type="entry name" value="Abhydrolase_3"/>
    <property type="match status" value="1"/>
</dbReference>
<feature type="domain" description="Alpha/beta hydrolase fold-3" evidence="2">
    <location>
        <begin position="131"/>
        <end position="372"/>
    </location>
</feature>
<dbReference type="InParanoid" id="D8SSL6"/>
<dbReference type="PANTHER" id="PTHR23024:SF211">
    <property type="entry name" value="B1065G12.16 PROTEIN"/>
    <property type="match status" value="1"/>
</dbReference>
<feature type="region of interest" description="Disordered" evidence="1">
    <location>
        <begin position="1"/>
        <end position="22"/>
    </location>
</feature>
<dbReference type="SUPFAM" id="SSF53474">
    <property type="entry name" value="alpha/beta-Hydrolases"/>
    <property type="match status" value="1"/>
</dbReference>
<feature type="compositionally biased region" description="Low complexity" evidence="1">
    <location>
        <begin position="81"/>
        <end position="99"/>
    </location>
</feature>
<reference evidence="3 4" key="1">
    <citation type="journal article" date="2011" name="Science">
        <title>The Selaginella genome identifies genetic changes associated with the evolution of vascular plants.</title>
        <authorList>
            <person name="Banks J.A."/>
            <person name="Nishiyama T."/>
            <person name="Hasebe M."/>
            <person name="Bowman J.L."/>
            <person name="Gribskov M."/>
            <person name="dePamphilis C."/>
            <person name="Albert V.A."/>
            <person name="Aono N."/>
            <person name="Aoyama T."/>
            <person name="Ambrose B.A."/>
            <person name="Ashton N.W."/>
            <person name="Axtell M.J."/>
            <person name="Barker E."/>
            <person name="Barker M.S."/>
            <person name="Bennetzen J.L."/>
            <person name="Bonawitz N.D."/>
            <person name="Chapple C."/>
            <person name="Cheng C."/>
            <person name="Correa L.G."/>
            <person name="Dacre M."/>
            <person name="DeBarry J."/>
            <person name="Dreyer I."/>
            <person name="Elias M."/>
            <person name="Engstrom E.M."/>
            <person name="Estelle M."/>
            <person name="Feng L."/>
            <person name="Finet C."/>
            <person name="Floyd S.K."/>
            <person name="Frommer W.B."/>
            <person name="Fujita T."/>
            <person name="Gramzow L."/>
            <person name="Gutensohn M."/>
            <person name="Harholt J."/>
            <person name="Hattori M."/>
            <person name="Heyl A."/>
            <person name="Hirai T."/>
            <person name="Hiwatashi Y."/>
            <person name="Ishikawa M."/>
            <person name="Iwata M."/>
            <person name="Karol K.G."/>
            <person name="Koehler B."/>
            <person name="Kolukisaoglu U."/>
            <person name="Kubo M."/>
            <person name="Kurata T."/>
            <person name="Lalonde S."/>
            <person name="Li K."/>
            <person name="Li Y."/>
            <person name="Litt A."/>
            <person name="Lyons E."/>
            <person name="Manning G."/>
            <person name="Maruyama T."/>
            <person name="Michael T.P."/>
            <person name="Mikami K."/>
            <person name="Miyazaki S."/>
            <person name="Morinaga S."/>
            <person name="Murata T."/>
            <person name="Mueller-Roeber B."/>
            <person name="Nelson D.R."/>
            <person name="Obara M."/>
            <person name="Oguri Y."/>
            <person name="Olmstead R.G."/>
            <person name="Onodera N."/>
            <person name="Petersen B.L."/>
            <person name="Pils B."/>
            <person name="Prigge M."/>
            <person name="Rensing S.A."/>
            <person name="Riano-Pachon D.M."/>
            <person name="Roberts A.W."/>
            <person name="Sato Y."/>
            <person name="Scheller H.V."/>
            <person name="Schulz B."/>
            <person name="Schulz C."/>
            <person name="Shakirov E.V."/>
            <person name="Shibagaki N."/>
            <person name="Shinohara N."/>
            <person name="Shippen D.E."/>
            <person name="Soerensen I."/>
            <person name="Sotooka R."/>
            <person name="Sugimoto N."/>
            <person name="Sugita M."/>
            <person name="Sumikawa N."/>
            <person name="Tanurdzic M."/>
            <person name="Theissen G."/>
            <person name="Ulvskov P."/>
            <person name="Wakazuki S."/>
            <person name="Weng J.K."/>
            <person name="Willats W.W."/>
            <person name="Wipf D."/>
            <person name="Wolf P.G."/>
            <person name="Yang L."/>
            <person name="Zimmer A.D."/>
            <person name="Zhu Q."/>
            <person name="Mitros T."/>
            <person name="Hellsten U."/>
            <person name="Loque D."/>
            <person name="Otillar R."/>
            <person name="Salamov A."/>
            <person name="Schmutz J."/>
            <person name="Shapiro H."/>
            <person name="Lindquist E."/>
            <person name="Lucas S."/>
            <person name="Rokhsar D."/>
            <person name="Grigoriev I.V."/>
        </authorList>
    </citation>
    <scope>NUCLEOTIDE SEQUENCE [LARGE SCALE GENOMIC DNA]</scope>
</reference>
<dbReference type="HOGENOM" id="CLU_012494_14_0_1"/>
<gene>
    <name evidence="3" type="ORF">SELMODRAFT_123940</name>
</gene>
<evidence type="ECO:0000313" key="4">
    <source>
        <dbReference type="Proteomes" id="UP000001514"/>
    </source>
</evidence>
<dbReference type="InterPro" id="IPR050466">
    <property type="entry name" value="Carboxylest/Gibb_receptor"/>
</dbReference>
<dbReference type="eggNOG" id="KOG1515">
    <property type="taxonomic scope" value="Eukaryota"/>
</dbReference>
<dbReference type="InterPro" id="IPR029058">
    <property type="entry name" value="AB_hydrolase_fold"/>
</dbReference>
<dbReference type="Gramene" id="EFJ12597">
    <property type="protein sequence ID" value="EFJ12597"/>
    <property type="gene ID" value="SELMODRAFT_123940"/>
</dbReference>
<name>D8SSL6_SELML</name>
<keyword evidence="4" id="KW-1185">Reference proteome</keyword>
<feature type="compositionally biased region" description="Basic and acidic residues" evidence="1">
    <location>
        <begin position="69"/>
        <end position="80"/>
    </location>
</feature>